<reference evidence="3" key="4">
    <citation type="submission" date="2025-05" db="UniProtKB">
        <authorList>
            <consortium name="EnsemblFungi"/>
        </authorList>
    </citation>
    <scope>IDENTIFICATION</scope>
    <source>
        <strain evidence="3">isolate 1-1 / race 1 (BBBD)</strain>
    </source>
</reference>
<keyword evidence="4" id="KW-1185">Reference proteome</keyword>
<evidence type="ECO:0000313" key="3">
    <source>
        <dbReference type="EnsemblFungi" id="PTTG_26474-t43_1-p1"/>
    </source>
</evidence>
<dbReference type="AlphaFoldDB" id="A0A180GU95"/>
<evidence type="ECO:0000313" key="4">
    <source>
        <dbReference type="Proteomes" id="UP000005240"/>
    </source>
</evidence>
<protein>
    <submittedName>
        <fullName evidence="2 3">Uncharacterized protein</fullName>
    </submittedName>
</protein>
<proteinExistence type="predicted"/>
<evidence type="ECO:0000256" key="1">
    <source>
        <dbReference type="SAM" id="MobiDB-lite"/>
    </source>
</evidence>
<sequence>VANSYRRCTRHGQRPRLGSHTMRTLGLTSNDNDHEQPLSPSRASSLASSSDQASAYSDHHLDSAAPYASALRQPDQPCPAPAPALAPAPAPADRSPSPHGLHKRHSKTFRPPDPAIPMASQDSASASTPSHP</sequence>
<name>A0A180GU95_PUCT1</name>
<gene>
    <name evidence="2" type="ORF">PTTG_26474</name>
</gene>
<feature type="non-terminal residue" evidence="2">
    <location>
        <position position="132"/>
    </location>
</feature>
<dbReference type="VEuPathDB" id="FungiDB:PTTG_26474"/>
<feature type="compositionally biased region" description="Pro residues" evidence="1">
    <location>
        <begin position="76"/>
        <end position="90"/>
    </location>
</feature>
<reference evidence="2" key="2">
    <citation type="submission" date="2016-05" db="EMBL/GenBank/DDBJ databases">
        <title>Comparative analysis highlights variable genome content of wheat rusts and divergence of the mating loci.</title>
        <authorList>
            <person name="Cuomo C.A."/>
            <person name="Bakkeren G."/>
            <person name="Szabo L."/>
            <person name="Khalil H."/>
            <person name="Joly D."/>
            <person name="Goldberg J."/>
            <person name="Young S."/>
            <person name="Zeng Q."/>
            <person name="Fellers J."/>
        </authorList>
    </citation>
    <scope>NUCLEOTIDE SEQUENCE [LARGE SCALE GENOMIC DNA]</scope>
    <source>
        <strain evidence="2">1-1 BBBD Race 1</strain>
    </source>
</reference>
<feature type="region of interest" description="Disordered" evidence="1">
    <location>
        <begin position="1"/>
        <end position="132"/>
    </location>
</feature>
<accession>A0A180GU95</accession>
<dbReference type="EnsemblFungi" id="PTTG_26474-t43_1">
    <property type="protein sequence ID" value="PTTG_26474-t43_1-p1"/>
    <property type="gene ID" value="PTTG_26474"/>
</dbReference>
<evidence type="ECO:0000313" key="2">
    <source>
        <dbReference type="EMBL" id="OAV95959.1"/>
    </source>
</evidence>
<feature type="non-terminal residue" evidence="2">
    <location>
        <position position="1"/>
    </location>
</feature>
<dbReference type="EMBL" id="ADAS02000023">
    <property type="protein sequence ID" value="OAV95959.1"/>
    <property type="molecule type" value="Genomic_DNA"/>
</dbReference>
<organism evidence="2">
    <name type="scientific">Puccinia triticina (isolate 1-1 / race 1 (BBBD))</name>
    <name type="common">Brown leaf rust fungus</name>
    <dbReference type="NCBI Taxonomy" id="630390"/>
    <lineage>
        <taxon>Eukaryota</taxon>
        <taxon>Fungi</taxon>
        <taxon>Dikarya</taxon>
        <taxon>Basidiomycota</taxon>
        <taxon>Pucciniomycotina</taxon>
        <taxon>Pucciniomycetes</taxon>
        <taxon>Pucciniales</taxon>
        <taxon>Pucciniaceae</taxon>
        <taxon>Puccinia</taxon>
    </lineage>
</organism>
<reference evidence="3 4" key="3">
    <citation type="journal article" date="2017" name="G3 (Bethesda)">
        <title>Comparative analysis highlights variable genome content of wheat rusts and divergence of the mating loci.</title>
        <authorList>
            <person name="Cuomo C.A."/>
            <person name="Bakkeren G."/>
            <person name="Khalil H.B."/>
            <person name="Panwar V."/>
            <person name="Joly D."/>
            <person name="Linning R."/>
            <person name="Sakthikumar S."/>
            <person name="Song X."/>
            <person name="Adiconis X."/>
            <person name="Fan L."/>
            <person name="Goldberg J.M."/>
            <person name="Levin J.Z."/>
            <person name="Young S."/>
            <person name="Zeng Q."/>
            <person name="Anikster Y."/>
            <person name="Bruce M."/>
            <person name="Wang M."/>
            <person name="Yin C."/>
            <person name="McCallum B."/>
            <person name="Szabo L.J."/>
            <person name="Hulbert S."/>
            <person name="Chen X."/>
            <person name="Fellers J.P."/>
        </authorList>
    </citation>
    <scope>NUCLEOTIDE SEQUENCE</scope>
    <source>
        <strain evidence="3">isolate 1-1 / race 1 (BBBD)</strain>
        <strain evidence="4">Isolate 1-1 / race 1 (BBBD)</strain>
    </source>
</reference>
<feature type="compositionally biased region" description="Polar residues" evidence="1">
    <location>
        <begin position="120"/>
        <end position="132"/>
    </location>
</feature>
<reference evidence="2" key="1">
    <citation type="submission" date="2009-11" db="EMBL/GenBank/DDBJ databases">
        <authorList>
            <consortium name="The Broad Institute Genome Sequencing Platform"/>
            <person name="Ward D."/>
            <person name="Feldgarden M."/>
            <person name="Earl A."/>
            <person name="Young S.K."/>
            <person name="Zeng Q."/>
            <person name="Koehrsen M."/>
            <person name="Alvarado L."/>
            <person name="Berlin A."/>
            <person name="Bochicchio J."/>
            <person name="Borenstein D."/>
            <person name="Chapman S.B."/>
            <person name="Chen Z."/>
            <person name="Engels R."/>
            <person name="Freedman E."/>
            <person name="Gellesch M."/>
            <person name="Goldberg J."/>
            <person name="Griggs A."/>
            <person name="Gujja S."/>
            <person name="Heilman E."/>
            <person name="Heiman D."/>
            <person name="Hepburn T."/>
            <person name="Howarth C."/>
            <person name="Jen D."/>
            <person name="Larson L."/>
            <person name="Lewis B."/>
            <person name="Mehta T."/>
            <person name="Park D."/>
            <person name="Pearson M."/>
            <person name="Roberts A."/>
            <person name="Saif S."/>
            <person name="Shea T."/>
            <person name="Shenoy N."/>
            <person name="Sisk P."/>
            <person name="Stolte C."/>
            <person name="Sykes S."/>
            <person name="Thomson T."/>
            <person name="Walk T."/>
            <person name="White J."/>
            <person name="Yandava C."/>
            <person name="Izard J."/>
            <person name="Baranova O.V."/>
            <person name="Blanton J.M."/>
            <person name="Tanner A.C."/>
            <person name="Dewhirst F.E."/>
            <person name="Haas B."/>
            <person name="Nusbaum C."/>
            <person name="Birren B."/>
        </authorList>
    </citation>
    <scope>NUCLEOTIDE SEQUENCE [LARGE SCALE GENOMIC DNA]</scope>
    <source>
        <strain evidence="2">1-1 BBBD Race 1</strain>
    </source>
</reference>
<dbReference type="Proteomes" id="UP000005240">
    <property type="component" value="Unassembled WGS sequence"/>
</dbReference>
<feature type="compositionally biased region" description="Low complexity" evidence="1">
    <location>
        <begin position="39"/>
        <end position="56"/>
    </location>
</feature>